<reference evidence="2 3" key="1">
    <citation type="submission" date="2023-10" db="EMBL/GenBank/DDBJ databases">
        <authorList>
            <person name="Maclean D."/>
            <person name="Macfadyen A."/>
        </authorList>
    </citation>
    <scope>NUCLEOTIDE SEQUENCE [LARGE SCALE GENOMIC DNA]</scope>
</reference>
<organism evidence="2 3">
    <name type="scientific">Coccomyxa viridis</name>
    <dbReference type="NCBI Taxonomy" id="1274662"/>
    <lineage>
        <taxon>Eukaryota</taxon>
        <taxon>Viridiplantae</taxon>
        <taxon>Chlorophyta</taxon>
        <taxon>core chlorophytes</taxon>
        <taxon>Trebouxiophyceae</taxon>
        <taxon>Trebouxiophyceae incertae sedis</taxon>
        <taxon>Coccomyxaceae</taxon>
        <taxon>Coccomyxa</taxon>
    </lineage>
</organism>
<dbReference type="SMART" id="SM00497">
    <property type="entry name" value="IENR1"/>
    <property type="match status" value="3"/>
</dbReference>
<dbReference type="InterPro" id="IPR044925">
    <property type="entry name" value="His-Me_finger_sf"/>
</dbReference>
<dbReference type="EMBL" id="CAUYUE010000004">
    <property type="protein sequence ID" value="CAK0766581.1"/>
    <property type="molecule type" value="Genomic_DNA"/>
</dbReference>
<proteinExistence type="predicted"/>
<dbReference type="InterPro" id="IPR003615">
    <property type="entry name" value="HNH_nuc"/>
</dbReference>
<evidence type="ECO:0000313" key="2">
    <source>
        <dbReference type="EMBL" id="CAK0766581.1"/>
    </source>
</evidence>
<dbReference type="SUPFAM" id="SSF54060">
    <property type="entry name" value="His-Me finger endonucleases"/>
    <property type="match status" value="2"/>
</dbReference>
<dbReference type="Pfam" id="PF13392">
    <property type="entry name" value="HNH_3"/>
    <property type="match status" value="1"/>
</dbReference>
<evidence type="ECO:0000313" key="3">
    <source>
        <dbReference type="Proteomes" id="UP001314263"/>
    </source>
</evidence>
<dbReference type="Gene3D" id="1.10.10.10">
    <property type="entry name" value="Winged helix-like DNA-binding domain superfamily/Winged helix DNA-binding domain"/>
    <property type="match status" value="1"/>
</dbReference>
<comment type="caution">
    <text evidence="2">The sequence shown here is derived from an EMBL/GenBank/DDBJ whole genome shotgun (WGS) entry which is preliminary data.</text>
</comment>
<protein>
    <recommendedName>
        <fullName evidence="1">HNH nuclease domain-containing protein</fullName>
    </recommendedName>
</protein>
<dbReference type="Proteomes" id="UP001314263">
    <property type="component" value="Unassembled WGS sequence"/>
</dbReference>
<dbReference type="SMART" id="SM00507">
    <property type="entry name" value="HNHc"/>
    <property type="match status" value="2"/>
</dbReference>
<dbReference type="InterPro" id="IPR010902">
    <property type="entry name" value="NUMOD4"/>
</dbReference>
<dbReference type="AlphaFoldDB" id="A0AAV1HYU9"/>
<dbReference type="GO" id="GO:0016788">
    <property type="term" value="F:hydrolase activity, acting on ester bonds"/>
    <property type="evidence" value="ECO:0007669"/>
    <property type="project" value="InterPro"/>
</dbReference>
<keyword evidence="3" id="KW-1185">Reference proteome</keyword>
<feature type="domain" description="HNH nuclease" evidence="1">
    <location>
        <begin position="171"/>
        <end position="219"/>
    </location>
</feature>
<feature type="domain" description="HNH nuclease" evidence="1">
    <location>
        <begin position="4"/>
        <end position="52"/>
    </location>
</feature>
<dbReference type="Gene3D" id="3.90.75.20">
    <property type="match status" value="2"/>
</dbReference>
<evidence type="ECO:0000259" key="1">
    <source>
        <dbReference type="SMART" id="SM00507"/>
    </source>
</evidence>
<dbReference type="InterPro" id="IPR003647">
    <property type="entry name" value="Intron_nuc_1_rpt"/>
</dbReference>
<name>A0AAV1HYU9_9CHLO</name>
<accession>A0AAV1HYU9</accession>
<dbReference type="Pfam" id="PF07463">
    <property type="entry name" value="NUMOD4"/>
    <property type="match status" value="1"/>
</dbReference>
<dbReference type="InterPro" id="IPR036388">
    <property type="entry name" value="WH-like_DNA-bd_sf"/>
</dbReference>
<sequence>MRVGKKAMSVHRLVALAFKDNPDQYLTVNHIDRKRDNNCADNLEWATAKMQAVRVHPSKINNKRGVGLYSESGVRLQWFESLVEAALATVGFAEAFKNIAMAASGKTKSAYGLFWKYEKIVDIIGEEWKPVSGTQDYEVSSMGRVRRKTRILKSWCDNFGYCVVGPKYQRKVKHKAVHRLVAEAFLPSQAGMPIVNHLDGDKTNNSLTNLEWTDYRGNANHAVASGLRKNTRSVVLVDTNGAAIGPPFPSCLSAANHYKVNVRSLNKVCKQELATCGSDRLVFRYADDVGKALAPKQHTSPKLAVQGPKRVRAVDLRDGTSIEYPSIEDAAKKCKVNIKTINSHCSGKVKNPTGKRGMSAPDYDYIELDAPVMDTCYGMLNILTCCMVQTCFSPAIIRVKNRMATRGWTFVDDCPSGIGHFRTLIFRRRRTHTTGHLPLTNFDREDKAT</sequence>
<gene>
    <name evidence="2" type="ORF">CVIRNUC_003373</name>
</gene>